<dbReference type="PANTHER" id="PTHR39335">
    <property type="entry name" value="BLL4220 PROTEIN"/>
    <property type="match status" value="1"/>
</dbReference>
<gene>
    <name evidence="2" type="ORF">DSM104329_01328</name>
</gene>
<evidence type="ECO:0000256" key="1">
    <source>
        <dbReference type="SAM" id="SignalP"/>
    </source>
</evidence>
<evidence type="ECO:0008006" key="4">
    <source>
        <dbReference type="Google" id="ProtNLM"/>
    </source>
</evidence>
<organism evidence="2 3">
    <name type="scientific">Capillimicrobium parvum</name>
    <dbReference type="NCBI Taxonomy" id="2884022"/>
    <lineage>
        <taxon>Bacteria</taxon>
        <taxon>Bacillati</taxon>
        <taxon>Actinomycetota</taxon>
        <taxon>Thermoleophilia</taxon>
        <taxon>Solirubrobacterales</taxon>
        <taxon>Capillimicrobiaceae</taxon>
        <taxon>Capillimicrobium</taxon>
    </lineage>
</organism>
<evidence type="ECO:0000313" key="3">
    <source>
        <dbReference type="Proteomes" id="UP001162834"/>
    </source>
</evidence>
<keyword evidence="1" id="KW-0732">Signal</keyword>
<dbReference type="AlphaFoldDB" id="A0A9E6XUZ2"/>
<dbReference type="RefSeq" id="WP_259314610.1">
    <property type="nucleotide sequence ID" value="NZ_CP087164.1"/>
</dbReference>
<dbReference type="PROSITE" id="PS51257">
    <property type="entry name" value="PROKAR_LIPOPROTEIN"/>
    <property type="match status" value="1"/>
</dbReference>
<evidence type="ECO:0000313" key="2">
    <source>
        <dbReference type="EMBL" id="UGS34944.1"/>
    </source>
</evidence>
<dbReference type="PANTHER" id="PTHR39335:SF1">
    <property type="entry name" value="BLL4220 PROTEIN"/>
    <property type="match status" value="1"/>
</dbReference>
<proteinExistence type="predicted"/>
<dbReference type="Proteomes" id="UP001162834">
    <property type="component" value="Chromosome"/>
</dbReference>
<dbReference type="EMBL" id="CP087164">
    <property type="protein sequence ID" value="UGS34944.1"/>
    <property type="molecule type" value="Genomic_DNA"/>
</dbReference>
<dbReference type="Pfam" id="PF03640">
    <property type="entry name" value="Lipoprotein_15"/>
    <property type="match status" value="2"/>
</dbReference>
<name>A0A9E6XUZ2_9ACTN</name>
<feature type="signal peptide" evidence="1">
    <location>
        <begin position="1"/>
        <end position="25"/>
    </location>
</feature>
<dbReference type="KEGG" id="sbae:DSM104329_01328"/>
<sequence length="167" mass="16956">MRRSLLALIPAVLAIVIAGCGGGGANHDANHTSAPAGASQGTAAPSASGTVQIRTTKLGRILVDSQGRSLYLFEKDTGTASTCYGACASLWPPLTVSGSPKASAGIVASKLATTKRKDGQTEVAYNGHPLYYYAGDRKPGDTTGEGLDQFGAAWDVVATTGNGIDND</sequence>
<dbReference type="GO" id="GO:0043448">
    <property type="term" value="P:alkane catabolic process"/>
    <property type="evidence" value="ECO:0007669"/>
    <property type="project" value="TreeGrafter"/>
</dbReference>
<reference evidence="2" key="1">
    <citation type="journal article" date="2022" name="Int. J. Syst. Evol. Microbiol.">
        <title>Pseudomonas aegrilactucae sp. nov. and Pseudomonas morbosilactucae sp. nov., pathogens causing bacterial rot of lettuce in Japan.</title>
        <authorList>
            <person name="Sawada H."/>
            <person name="Fujikawa T."/>
            <person name="Satou M."/>
        </authorList>
    </citation>
    <scope>NUCLEOTIDE SEQUENCE</scope>
    <source>
        <strain evidence="2">0166_1</strain>
    </source>
</reference>
<dbReference type="InterPro" id="IPR005297">
    <property type="entry name" value="Lipoprotein_repeat"/>
</dbReference>
<feature type="chain" id="PRO_5038363879" description="Lipoprotein" evidence="1">
    <location>
        <begin position="26"/>
        <end position="167"/>
    </location>
</feature>
<protein>
    <recommendedName>
        <fullName evidence="4">Lipoprotein</fullName>
    </recommendedName>
</protein>
<accession>A0A9E6XUZ2</accession>
<keyword evidence="3" id="KW-1185">Reference proteome</keyword>